<dbReference type="OrthoDB" id="2150257at2759"/>
<reference evidence="1 2" key="1">
    <citation type="submission" date="2016-08" db="EMBL/GenBank/DDBJ databases">
        <title>A Parts List for Fungal Cellulosomes Revealed by Comparative Genomics.</title>
        <authorList>
            <consortium name="DOE Joint Genome Institute"/>
            <person name="Haitjema C.H."/>
            <person name="Gilmore S.P."/>
            <person name="Henske J.K."/>
            <person name="Solomon K.V."/>
            <person name="De Groot R."/>
            <person name="Kuo A."/>
            <person name="Mondo S.J."/>
            <person name="Salamov A.A."/>
            <person name="Labutti K."/>
            <person name="Zhao Z."/>
            <person name="Chiniquy J."/>
            <person name="Barry K."/>
            <person name="Brewer H.M."/>
            <person name="Purvine S.O."/>
            <person name="Wright A.T."/>
            <person name="Boxma B."/>
            <person name="Van Alen T."/>
            <person name="Hackstein J.H."/>
            <person name="Baker S.E."/>
            <person name="Grigoriev I.V."/>
            <person name="O'Malley M.A."/>
        </authorList>
    </citation>
    <scope>NUCLEOTIDE SEQUENCE [LARGE SCALE GENOMIC DNA]</scope>
    <source>
        <strain evidence="1 2">S4</strain>
    </source>
</reference>
<keyword evidence="2" id="KW-1185">Reference proteome</keyword>
<dbReference type="SUPFAM" id="SSF53850">
    <property type="entry name" value="Periplasmic binding protein-like II"/>
    <property type="match status" value="1"/>
</dbReference>
<comment type="caution">
    <text evidence="1">The sequence shown here is derived from an EMBL/GenBank/DDBJ whole genome shotgun (WGS) entry which is preliminary data.</text>
</comment>
<sequence length="147" mass="16838">MNVSYGKDIINAIAFSATGGSDIFTIIVNDFNEYAERNGIDIKIELNMITDSNLTMEVTNYESILMSVFTKKSSKYDIIFYDNIYSIKFGPHLVPLNDKLSSDHIKMYLDGIASQTCYFKNKLIGLPVFVDCNVLYYNENYLNQYDI</sequence>
<reference evidence="1 2" key="2">
    <citation type="submission" date="2016-08" db="EMBL/GenBank/DDBJ databases">
        <title>Pervasive Adenine N6-methylation of Active Genes in Fungi.</title>
        <authorList>
            <consortium name="DOE Joint Genome Institute"/>
            <person name="Mondo S.J."/>
            <person name="Dannebaum R.O."/>
            <person name="Kuo R.C."/>
            <person name="Labutti K."/>
            <person name="Haridas S."/>
            <person name="Kuo A."/>
            <person name="Salamov A."/>
            <person name="Ahrendt S.R."/>
            <person name="Lipzen A."/>
            <person name="Sullivan W."/>
            <person name="Andreopoulos W.B."/>
            <person name="Clum A."/>
            <person name="Lindquist E."/>
            <person name="Daum C."/>
            <person name="Ramamoorthy G.K."/>
            <person name="Gryganskyi A."/>
            <person name="Culley D."/>
            <person name="Magnuson J.K."/>
            <person name="James T.Y."/>
            <person name="O'Malley M.A."/>
            <person name="Stajich J.E."/>
            <person name="Spatafora J.W."/>
            <person name="Visel A."/>
            <person name="Grigoriev I.V."/>
        </authorList>
    </citation>
    <scope>NUCLEOTIDE SEQUENCE [LARGE SCALE GENOMIC DNA]</scope>
    <source>
        <strain evidence="1 2">S4</strain>
    </source>
</reference>
<feature type="non-terminal residue" evidence="1">
    <location>
        <position position="147"/>
    </location>
</feature>
<dbReference type="EMBL" id="MCFG01000197">
    <property type="protein sequence ID" value="ORX78821.1"/>
    <property type="molecule type" value="Genomic_DNA"/>
</dbReference>
<organism evidence="1 2">
    <name type="scientific">Anaeromyces robustus</name>
    <dbReference type="NCBI Taxonomy" id="1754192"/>
    <lineage>
        <taxon>Eukaryota</taxon>
        <taxon>Fungi</taxon>
        <taxon>Fungi incertae sedis</taxon>
        <taxon>Chytridiomycota</taxon>
        <taxon>Chytridiomycota incertae sedis</taxon>
        <taxon>Neocallimastigomycetes</taxon>
        <taxon>Neocallimastigales</taxon>
        <taxon>Neocallimastigaceae</taxon>
        <taxon>Anaeromyces</taxon>
    </lineage>
</organism>
<gene>
    <name evidence="1" type="ORF">BCR32DRAFT_269872</name>
</gene>
<name>A0A1Y1WZ38_9FUNG</name>
<evidence type="ECO:0000313" key="1">
    <source>
        <dbReference type="EMBL" id="ORX78821.1"/>
    </source>
</evidence>
<dbReference type="AlphaFoldDB" id="A0A1Y1WZ38"/>
<proteinExistence type="predicted"/>
<protein>
    <submittedName>
        <fullName evidence="1">Uncharacterized protein</fullName>
    </submittedName>
</protein>
<accession>A0A1Y1WZ38</accession>
<dbReference type="Proteomes" id="UP000193944">
    <property type="component" value="Unassembled WGS sequence"/>
</dbReference>
<dbReference type="Gene3D" id="3.40.190.10">
    <property type="entry name" value="Periplasmic binding protein-like II"/>
    <property type="match status" value="1"/>
</dbReference>
<evidence type="ECO:0000313" key="2">
    <source>
        <dbReference type="Proteomes" id="UP000193944"/>
    </source>
</evidence>